<feature type="transmembrane region" description="Helical" evidence="7">
    <location>
        <begin position="1001"/>
        <end position="1027"/>
    </location>
</feature>
<dbReference type="PANTHER" id="PTHR32063:SF34">
    <property type="entry name" value="MULTIDRUG RESISTANCE PROTEIN MDTC"/>
    <property type="match status" value="1"/>
</dbReference>
<gene>
    <name evidence="8" type="ORF">DY262_16435</name>
</gene>
<protein>
    <submittedName>
        <fullName evidence="8">Acriflavine resistance protein B</fullName>
    </submittedName>
</protein>
<dbReference type="Gene3D" id="1.20.1640.10">
    <property type="entry name" value="Multidrug efflux transporter AcrB transmembrane domain"/>
    <property type="match status" value="2"/>
</dbReference>
<dbReference type="GO" id="GO:0005886">
    <property type="term" value="C:plasma membrane"/>
    <property type="evidence" value="ECO:0007669"/>
    <property type="project" value="TreeGrafter"/>
</dbReference>
<dbReference type="SUPFAM" id="SSF82693">
    <property type="entry name" value="Multidrug efflux transporter AcrB pore domain, PN1, PN2, PC1 and PC2 subdomains"/>
    <property type="match status" value="3"/>
</dbReference>
<keyword evidence="5 7" id="KW-1133">Transmembrane helix</keyword>
<keyword evidence="3" id="KW-0997">Cell inner membrane</keyword>
<sequence length="1047" mass="110816">MHALARFFIRRPMGSAMLAAAIVLTGLLALRLLPVAPLPRVDFPVIQVRASLPGASPESMASTVAAPLERALGSIAGVTSIRSSSNQGSTGVTLQFDLNRDIDDAAREVQAAINAVRGQLPSGMVGNPSFVKVNPSQAPIMALALSSPRLPPSALYDNASTVLAQKLAQVAGVGEVTVDGSSLPAVRVQVQPQALAHRGLSLDDVRRAIADANAWRPVGAVERDASRWQIALPAPLRTAADFSTLVVRNEGGALVRLSDVAEVSDSVENRYTAGYHNNRPAVVLLVSRRPGANIVQTVDAIHAQLPQLRALLPADTQLSVVMDRSPGIRATLREGRFTLVLSCLLVMAVVWAFLGSLRTALIPALALPVSLVGALAAMWWLGFSLNNLSVMALIVAAGLVVDDAIVVLENIQRHLERARAAQAAAGQREIGRRTVWRAAFTGAGEVGFTLLAMNGALIVVFVSTLFMGGVVERLFREFSLTLVAAMLISLAVSVTLTPALCAHGLPAGPRARAPGPLARLIATALADVQAGYARSLAFALRHHWLTLLLLVGTVALNVWLYVAIPKGMLPQQDTGQLSGFVRGDDGFSFQGMQPKVEAYRRLLVADPAVADVTGVSGGRTGTSNSWFRIRLKPLAERGEPASAVVARLRAAAPPIAGGILFVSVDQDIRLASGGGDGEYLFVMRSDSLADLRQWTRPVGEALRALPELAGVDFGAGEDAQQVVLQVDREAARRLGVGMDTVTTALNNAFSQRQVATLYDALNQYRVVMEADPRGNSEPSALEEVQLLNGAGQRVPLSAIATWRYGLTRDRVQHDAQFASAGISYGLAPGVSLQQAQAAIERAVNGLLLPSSISTGERAGDPNSLQATLKRQPWLILAVLVTVYLVLGMLYESLLHPLTILSTLPSAGVGALLALRISDTEFSLIALLGLFLLIGVVMKNAILMIDFALAAQRRRGLAPRDAIHEAALRRLRPILMTNLAALLGAVPLVLGLGEGSELRRPLGIAIIGGLAVSQLLTLYTTPVVYLMLERLRARLSPLPTGASAATPA</sequence>
<evidence type="ECO:0000256" key="6">
    <source>
        <dbReference type="ARBA" id="ARBA00023136"/>
    </source>
</evidence>
<keyword evidence="4 7" id="KW-0812">Transmembrane</keyword>
<name>A0A372EG50_9BURK</name>
<feature type="transmembrane region" description="Helical" evidence="7">
    <location>
        <begin position="438"/>
        <end position="466"/>
    </location>
</feature>
<evidence type="ECO:0000256" key="2">
    <source>
        <dbReference type="ARBA" id="ARBA00022475"/>
    </source>
</evidence>
<dbReference type="InterPro" id="IPR027463">
    <property type="entry name" value="AcrB_DN_DC_subdom"/>
</dbReference>
<dbReference type="RefSeq" id="WP_116960192.1">
    <property type="nucleotide sequence ID" value="NZ_QVLS01000011.1"/>
</dbReference>
<dbReference type="SUPFAM" id="SSF82866">
    <property type="entry name" value="Multidrug efflux transporter AcrB transmembrane domain"/>
    <property type="match status" value="2"/>
</dbReference>
<dbReference type="GO" id="GO:0042910">
    <property type="term" value="F:xenobiotic transmembrane transporter activity"/>
    <property type="evidence" value="ECO:0007669"/>
    <property type="project" value="TreeGrafter"/>
</dbReference>
<dbReference type="FunFam" id="3.30.70.1430:FF:000001">
    <property type="entry name" value="Efflux pump membrane transporter"/>
    <property type="match status" value="1"/>
</dbReference>
<feature type="transmembrane region" description="Helical" evidence="7">
    <location>
        <begin position="478"/>
        <end position="502"/>
    </location>
</feature>
<dbReference type="AlphaFoldDB" id="A0A372EG50"/>
<evidence type="ECO:0000313" key="9">
    <source>
        <dbReference type="Proteomes" id="UP000261931"/>
    </source>
</evidence>
<keyword evidence="9" id="KW-1185">Reference proteome</keyword>
<dbReference type="Gene3D" id="3.30.70.1430">
    <property type="entry name" value="Multidrug efflux transporter AcrB pore domain"/>
    <property type="match status" value="2"/>
</dbReference>
<dbReference type="Proteomes" id="UP000261931">
    <property type="component" value="Unassembled WGS sequence"/>
</dbReference>
<accession>A0A372EG50</accession>
<organism evidence="8 9">
    <name type="scientific">Hydrogenophaga borbori</name>
    <dbReference type="NCBI Taxonomy" id="2294117"/>
    <lineage>
        <taxon>Bacteria</taxon>
        <taxon>Pseudomonadati</taxon>
        <taxon>Pseudomonadota</taxon>
        <taxon>Betaproteobacteria</taxon>
        <taxon>Burkholderiales</taxon>
        <taxon>Comamonadaceae</taxon>
        <taxon>Hydrogenophaga</taxon>
    </lineage>
</organism>
<keyword evidence="2" id="KW-1003">Cell membrane</keyword>
<keyword evidence="6 7" id="KW-0472">Membrane</keyword>
<dbReference type="EMBL" id="QVLS01000011">
    <property type="protein sequence ID" value="RFP77343.1"/>
    <property type="molecule type" value="Genomic_DNA"/>
</dbReference>
<evidence type="ECO:0000256" key="5">
    <source>
        <dbReference type="ARBA" id="ARBA00022989"/>
    </source>
</evidence>
<reference evidence="8 9" key="1">
    <citation type="submission" date="2018-08" db="EMBL/GenBank/DDBJ databases">
        <title>Hydrogenophaga sp. LA-38 isolated from sludge.</title>
        <authorList>
            <person name="Im W.-T."/>
        </authorList>
    </citation>
    <scope>NUCLEOTIDE SEQUENCE [LARGE SCALE GENOMIC DNA]</scope>
    <source>
        <strain evidence="8 9">LA-38</strain>
    </source>
</reference>
<evidence type="ECO:0000256" key="3">
    <source>
        <dbReference type="ARBA" id="ARBA00022519"/>
    </source>
</evidence>
<comment type="caution">
    <text evidence="8">The sequence shown here is derived from an EMBL/GenBank/DDBJ whole genome shotgun (WGS) entry which is preliminary data.</text>
</comment>
<dbReference type="Gene3D" id="3.30.2090.10">
    <property type="entry name" value="Multidrug efflux transporter AcrB TolC docking domain, DN and DC subdomains"/>
    <property type="match status" value="2"/>
</dbReference>
<feature type="transmembrane region" description="Helical" evidence="7">
    <location>
        <begin position="361"/>
        <end position="382"/>
    </location>
</feature>
<dbReference type="PANTHER" id="PTHR32063">
    <property type="match status" value="1"/>
</dbReference>
<evidence type="ECO:0000256" key="4">
    <source>
        <dbReference type="ARBA" id="ARBA00022692"/>
    </source>
</evidence>
<evidence type="ECO:0000256" key="1">
    <source>
        <dbReference type="ARBA" id="ARBA00022448"/>
    </source>
</evidence>
<dbReference type="PRINTS" id="PR00702">
    <property type="entry name" value="ACRIFLAVINRP"/>
</dbReference>
<dbReference type="SUPFAM" id="SSF82714">
    <property type="entry name" value="Multidrug efflux transporter AcrB TolC docking domain, DN and DC subdomains"/>
    <property type="match status" value="2"/>
</dbReference>
<feature type="transmembrane region" description="Helical" evidence="7">
    <location>
        <begin position="923"/>
        <end position="949"/>
    </location>
</feature>
<feature type="transmembrane region" description="Helical" evidence="7">
    <location>
        <begin position="873"/>
        <end position="890"/>
    </location>
</feature>
<feature type="transmembrane region" description="Helical" evidence="7">
    <location>
        <begin position="970"/>
        <end position="989"/>
    </location>
</feature>
<dbReference type="Gene3D" id="3.30.70.1440">
    <property type="entry name" value="Multidrug efflux transporter AcrB pore domain"/>
    <property type="match status" value="1"/>
</dbReference>
<keyword evidence="1" id="KW-0813">Transport</keyword>
<dbReference type="InterPro" id="IPR001036">
    <property type="entry name" value="Acrflvin-R"/>
</dbReference>
<feature type="transmembrane region" description="Helical" evidence="7">
    <location>
        <begin position="337"/>
        <end position="354"/>
    </location>
</feature>
<feature type="transmembrane region" description="Helical" evidence="7">
    <location>
        <begin position="544"/>
        <end position="564"/>
    </location>
</feature>
<proteinExistence type="predicted"/>
<evidence type="ECO:0000256" key="7">
    <source>
        <dbReference type="SAM" id="Phobius"/>
    </source>
</evidence>
<dbReference type="Pfam" id="PF00873">
    <property type="entry name" value="ACR_tran"/>
    <property type="match status" value="1"/>
</dbReference>
<dbReference type="Gene3D" id="3.30.70.1320">
    <property type="entry name" value="Multidrug efflux transporter AcrB pore domain like"/>
    <property type="match status" value="1"/>
</dbReference>
<evidence type="ECO:0000313" key="8">
    <source>
        <dbReference type="EMBL" id="RFP77343.1"/>
    </source>
</evidence>